<dbReference type="GeneTree" id="ENSGT01000000214408"/>
<feature type="compositionally biased region" description="Acidic residues" evidence="2">
    <location>
        <begin position="455"/>
        <end position="467"/>
    </location>
</feature>
<dbReference type="InParanoid" id="A0A3Q1EMU4"/>
<sequence length="652" mass="74766">MKKGDWYKVQREDPSLREVISFLEAAVKPHFKQLSSKPPEVRLFLKVWKCLELRDGVLYRKYVDHDSEIYQLVLPERFRDCALKGIHDEVGHLGAERALSLARTRFYWPKMAMAIKERCQTCERCFRRKANPQKAAPMQNILTTYPLELVCMDYLSIEPDSRDTRNVLVITDHFTKFAVAIPTRDQKAKTTAKALWESFIAPYGFPSRLHSDQGRDFESRTIKELCSVIGAEKVRTTPYHPQGNPVERFNRTLLSMLGTLEEKDKHNWRDYVKPLVHAYNCTRNDTTGYSPYELMFGRQPTLPVDFVLGTSPVADSHSTHSDYVHKLRRRLQESYALASDRARKKGEQNKLRFDARVRAAELFAGDRVLVRNVNIRGKHKLADRWERMIHVVVRRISEGPVYVVRPEKGNGPHRTLHRDLLLPCGFLPIDTGPEEKAEVKELRKRNLRSRRVSEESSDQDEDFSVEEDDRCSNRVVEITTKPPRIARNASLSRSIVALNPQATEFTPQVPRLLPAEVQCNQPVDLPESVLEIAGTGDGPGSPIDYVVVDIPESDIPNVPSEFEEPVLEEPVLEETEQVHDQNVSLESGQPRVVVSDNACDEPRRSARERRPPQKFTYDELGKPLILALSSFFESLQTILPQSQASRCDIHFK</sequence>
<dbReference type="InterPro" id="IPR050951">
    <property type="entry name" value="Retrovirus_Pol_polyprotein"/>
</dbReference>
<reference evidence="4" key="1">
    <citation type="submission" date="2025-08" db="UniProtKB">
        <authorList>
            <consortium name="Ensembl"/>
        </authorList>
    </citation>
    <scope>IDENTIFICATION</scope>
</reference>
<dbReference type="PANTHER" id="PTHR37984:SF15">
    <property type="entry name" value="INTEGRASE CATALYTIC DOMAIN-CONTAINING PROTEIN"/>
    <property type="match status" value="1"/>
</dbReference>
<dbReference type="AlphaFoldDB" id="A0A3Q1EMU4"/>
<dbReference type="STRING" id="80966.ENSAPOP00000005094"/>
<reference evidence="4" key="2">
    <citation type="submission" date="2025-09" db="UniProtKB">
        <authorList>
            <consortium name="Ensembl"/>
        </authorList>
    </citation>
    <scope>IDENTIFICATION</scope>
</reference>
<evidence type="ECO:0000256" key="1">
    <source>
        <dbReference type="ARBA" id="ARBA00039658"/>
    </source>
</evidence>
<organism evidence="4 5">
    <name type="scientific">Acanthochromis polyacanthus</name>
    <name type="common">spiny chromis</name>
    <dbReference type="NCBI Taxonomy" id="80966"/>
    <lineage>
        <taxon>Eukaryota</taxon>
        <taxon>Metazoa</taxon>
        <taxon>Chordata</taxon>
        <taxon>Craniata</taxon>
        <taxon>Vertebrata</taxon>
        <taxon>Euteleostomi</taxon>
        <taxon>Actinopterygii</taxon>
        <taxon>Neopterygii</taxon>
        <taxon>Teleostei</taxon>
        <taxon>Neoteleostei</taxon>
        <taxon>Acanthomorphata</taxon>
        <taxon>Ovalentaria</taxon>
        <taxon>Pomacentridae</taxon>
        <taxon>Acanthochromis</taxon>
    </lineage>
</organism>
<protein>
    <recommendedName>
        <fullName evidence="1">Gypsy retrotransposon integrase-like protein 1</fullName>
    </recommendedName>
</protein>
<dbReference type="FunFam" id="3.30.420.10:FF:000269">
    <property type="entry name" value="Uncharacterized protein"/>
    <property type="match status" value="1"/>
</dbReference>
<evidence type="ECO:0000313" key="5">
    <source>
        <dbReference type="Proteomes" id="UP000257200"/>
    </source>
</evidence>
<evidence type="ECO:0000256" key="2">
    <source>
        <dbReference type="SAM" id="MobiDB-lite"/>
    </source>
</evidence>
<keyword evidence="5" id="KW-1185">Reference proteome</keyword>
<dbReference type="Pfam" id="PF00665">
    <property type="entry name" value="rve"/>
    <property type="match status" value="1"/>
</dbReference>
<dbReference type="Gene3D" id="1.10.340.70">
    <property type="match status" value="1"/>
</dbReference>
<name>A0A3Q1EMU4_9TELE</name>
<accession>A0A3Q1EMU4</accession>
<dbReference type="FunFam" id="1.10.340.70:FF:000001">
    <property type="entry name" value="Retrovirus-related Pol polyprotein from transposon gypsy-like Protein"/>
    <property type="match status" value="1"/>
</dbReference>
<dbReference type="InterPro" id="IPR012337">
    <property type="entry name" value="RNaseH-like_sf"/>
</dbReference>
<dbReference type="InterPro" id="IPR036397">
    <property type="entry name" value="RNaseH_sf"/>
</dbReference>
<dbReference type="PROSITE" id="PS50994">
    <property type="entry name" value="INTEGRASE"/>
    <property type="match status" value="1"/>
</dbReference>
<dbReference type="PANTHER" id="PTHR37984">
    <property type="entry name" value="PROTEIN CBG26694"/>
    <property type="match status" value="1"/>
</dbReference>
<dbReference type="Gene3D" id="3.30.420.10">
    <property type="entry name" value="Ribonuclease H-like superfamily/Ribonuclease H"/>
    <property type="match status" value="1"/>
</dbReference>
<evidence type="ECO:0000313" key="4">
    <source>
        <dbReference type="Ensembl" id="ENSAPOP00000005094.1"/>
    </source>
</evidence>
<dbReference type="InterPro" id="IPR041588">
    <property type="entry name" value="Integrase_H2C2"/>
</dbReference>
<evidence type="ECO:0000259" key="3">
    <source>
        <dbReference type="PROSITE" id="PS50994"/>
    </source>
</evidence>
<feature type="domain" description="Integrase catalytic" evidence="3">
    <location>
        <begin position="142"/>
        <end position="299"/>
    </location>
</feature>
<dbReference type="Pfam" id="PF17921">
    <property type="entry name" value="Integrase_H2C2"/>
    <property type="match status" value="1"/>
</dbReference>
<dbReference type="SUPFAM" id="SSF53098">
    <property type="entry name" value="Ribonuclease H-like"/>
    <property type="match status" value="1"/>
</dbReference>
<dbReference type="GO" id="GO:0003676">
    <property type="term" value="F:nucleic acid binding"/>
    <property type="evidence" value="ECO:0007669"/>
    <property type="project" value="InterPro"/>
</dbReference>
<dbReference type="Ensembl" id="ENSAPOT00000008942.1">
    <property type="protein sequence ID" value="ENSAPOP00000005094.1"/>
    <property type="gene ID" value="ENSAPOG00000006731.1"/>
</dbReference>
<dbReference type="InterPro" id="IPR001584">
    <property type="entry name" value="Integrase_cat-core"/>
</dbReference>
<feature type="region of interest" description="Disordered" evidence="2">
    <location>
        <begin position="447"/>
        <end position="467"/>
    </location>
</feature>
<proteinExistence type="predicted"/>
<dbReference type="GO" id="GO:0015074">
    <property type="term" value="P:DNA integration"/>
    <property type="evidence" value="ECO:0007669"/>
    <property type="project" value="InterPro"/>
</dbReference>
<dbReference type="Proteomes" id="UP000257200">
    <property type="component" value="Unplaced"/>
</dbReference>